<dbReference type="AlphaFoldDB" id="A0A6P2CKW2"/>
<dbReference type="PANTHER" id="PTHR18640">
    <property type="entry name" value="SOLUTE CARRIER FAMILY 10 MEMBER 7"/>
    <property type="match status" value="1"/>
</dbReference>
<organism evidence="3 4">
    <name type="scientific">Rhodococcus rhodnii</name>
    <dbReference type="NCBI Taxonomy" id="38312"/>
    <lineage>
        <taxon>Bacteria</taxon>
        <taxon>Bacillati</taxon>
        <taxon>Actinomycetota</taxon>
        <taxon>Actinomycetes</taxon>
        <taxon>Mycobacteriales</taxon>
        <taxon>Nocardiaceae</taxon>
        <taxon>Rhodococcus</taxon>
    </lineage>
</organism>
<feature type="transmembrane region" description="Helical" evidence="2">
    <location>
        <begin position="131"/>
        <end position="153"/>
    </location>
</feature>
<dbReference type="Pfam" id="PF13593">
    <property type="entry name" value="SBF_like"/>
    <property type="match status" value="1"/>
</dbReference>
<evidence type="ECO:0000256" key="1">
    <source>
        <dbReference type="SAM" id="MobiDB-lite"/>
    </source>
</evidence>
<dbReference type="EMBL" id="QRCM01000001">
    <property type="protein sequence ID" value="TXG92461.1"/>
    <property type="molecule type" value="Genomic_DNA"/>
</dbReference>
<keyword evidence="2" id="KW-1133">Transmembrane helix</keyword>
<dbReference type="PANTHER" id="PTHR18640:SF5">
    <property type="entry name" value="SODIUM_BILE ACID COTRANSPORTER 7"/>
    <property type="match status" value="1"/>
</dbReference>
<comment type="caution">
    <text evidence="3">The sequence shown here is derived from an EMBL/GenBank/DDBJ whole genome shotgun (WGS) entry which is preliminary data.</text>
</comment>
<dbReference type="GO" id="GO:0005886">
    <property type="term" value="C:plasma membrane"/>
    <property type="evidence" value="ECO:0007669"/>
    <property type="project" value="TreeGrafter"/>
</dbReference>
<evidence type="ECO:0000256" key="2">
    <source>
        <dbReference type="SAM" id="Phobius"/>
    </source>
</evidence>
<evidence type="ECO:0000313" key="4">
    <source>
        <dbReference type="Proteomes" id="UP000471120"/>
    </source>
</evidence>
<dbReference type="RefSeq" id="WP_010839957.1">
    <property type="nucleotide sequence ID" value="NZ_QRCM01000001.1"/>
</dbReference>
<feature type="transmembrane region" description="Helical" evidence="2">
    <location>
        <begin position="12"/>
        <end position="29"/>
    </location>
</feature>
<keyword evidence="2" id="KW-0472">Membrane</keyword>
<feature type="region of interest" description="Disordered" evidence="1">
    <location>
        <begin position="323"/>
        <end position="343"/>
    </location>
</feature>
<feature type="transmembrane region" description="Helical" evidence="2">
    <location>
        <begin position="66"/>
        <end position="87"/>
    </location>
</feature>
<dbReference type="InterPro" id="IPR038770">
    <property type="entry name" value="Na+/solute_symporter_sf"/>
</dbReference>
<dbReference type="Proteomes" id="UP000471120">
    <property type="component" value="Unassembled WGS sequence"/>
</dbReference>
<feature type="transmembrane region" description="Helical" evidence="2">
    <location>
        <begin position="229"/>
        <end position="252"/>
    </location>
</feature>
<dbReference type="PIRSF" id="PIRSF026166">
    <property type="entry name" value="UCP026166"/>
    <property type="match status" value="1"/>
</dbReference>
<keyword evidence="2" id="KW-0812">Transmembrane</keyword>
<dbReference type="InterPro" id="IPR016833">
    <property type="entry name" value="Put_Na-Bile_cotransptr"/>
</dbReference>
<feature type="transmembrane region" description="Helical" evidence="2">
    <location>
        <begin position="264"/>
        <end position="286"/>
    </location>
</feature>
<evidence type="ECO:0000313" key="3">
    <source>
        <dbReference type="EMBL" id="TXG92461.1"/>
    </source>
</evidence>
<name>A0A6P2CKW2_9NOCA</name>
<dbReference type="Gene3D" id="1.20.1530.20">
    <property type="match status" value="1"/>
</dbReference>
<feature type="transmembrane region" description="Helical" evidence="2">
    <location>
        <begin position="99"/>
        <end position="119"/>
    </location>
</feature>
<feature type="transmembrane region" description="Helical" evidence="2">
    <location>
        <begin position="204"/>
        <end position="223"/>
    </location>
</feature>
<reference evidence="3 4" key="1">
    <citation type="submission" date="2018-07" db="EMBL/GenBank/DDBJ databases">
        <title>Genome sequence of Rhodococcus rhodnii ATCC 35071 from Rhodnius prolixus.</title>
        <authorList>
            <person name="Patel V."/>
            <person name="Vogel K.J."/>
        </authorList>
    </citation>
    <scope>NUCLEOTIDE SEQUENCE [LARGE SCALE GENOMIC DNA]</scope>
    <source>
        <strain evidence="3 4">ATCC 35071</strain>
    </source>
</reference>
<feature type="transmembrane region" description="Helical" evidence="2">
    <location>
        <begin position="292"/>
        <end position="313"/>
    </location>
</feature>
<accession>A0A6P2CKW2</accession>
<feature type="transmembrane region" description="Helical" evidence="2">
    <location>
        <begin position="35"/>
        <end position="54"/>
    </location>
</feature>
<protein>
    <submittedName>
        <fullName evidence="3">Bile acid:sodium symporter</fullName>
    </submittedName>
</protein>
<gene>
    <name evidence="3" type="ORF">DW322_06095</name>
</gene>
<feature type="transmembrane region" description="Helical" evidence="2">
    <location>
        <begin position="165"/>
        <end position="183"/>
    </location>
</feature>
<sequence>MSILGRFSIDGFVLALLGAVAVASIFPATGTAADVVGWATTLAIGLLFLLGARLSPAEAWHGVRHWRLHSVILAMTFVVFPLLGLALRVLTPGIVTDELYTGILFLCLVPSTVQSSIAFTSIARGNVGGAIVSASFSNIVGVFVTPLLVVLLMTTTGDAHVDASSAVAILLQLLVPFVVGQLLRPLVGGWVQRHAKPTKIVDRGSILLVVYAAFGEGMNQGIWSTISVGQILVLAAVCVVLLAVVLGISAGLGRLLRFDAADRIVILFCGSKKSLASGLPMAAVLFSGSQVSLIVLPLMLFHQIQLIVCAVLAQRLARRREAEEISPGTPTAPGEPQRRAAHP</sequence>
<proteinExistence type="predicted"/>